<reference evidence="1" key="1">
    <citation type="submission" date="2020-06" db="EMBL/GenBank/DDBJ databases">
        <title>Stable isotope informed genome-resolved metagenomics uncovers potential trophic interactions in rhizosphere soil.</title>
        <authorList>
            <person name="Starr E.P."/>
            <person name="Shi S."/>
            <person name="Blazewicz S.J."/>
            <person name="Koch B.J."/>
            <person name="Probst A.J."/>
            <person name="Hungate B.A."/>
            <person name="Pett-Ridge J."/>
            <person name="Firestone M.K."/>
            <person name="Banfield J.F."/>
        </authorList>
    </citation>
    <scope>NUCLEOTIDE SEQUENCE</scope>
    <source>
        <strain evidence="1">YM_69_17</strain>
    </source>
</reference>
<organism evidence="1 2">
    <name type="scientific">Inquilinus limosus</name>
    <dbReference type="NCBI Taxonomy" id="171674"/>
    <lineage>
        <taxon>Bacteria</taxon>
        <taxon>Pseudomonadati</taxon>
        <taxon>Pseudomonadota</taxon>
        <taxon>Alphaproteobacteria</taxon>
        <taxon>Rhodospirillales</taxon>
        <taxon>Rhodospirillaceae</taxon>
        <taxon>Inquilinus</taxon>
    </lineage>
</organism>
<evidence type="ECO:0000313" key="2">
    <source>
        <dbReference type="Proteomes" id="UP000700706"/>
    </source>
</evidence>
<protein>
    <submittedName>
        <fullName evidence="1">DUF1643 domain-containing protein</fullName>
    </submittedName>
</protein>
<name>A0A952FP57_9PROT</name>
<comment type="caution">
    <text evidence="1">The sequence shown here is derived from an EMBL/GenBank/DDBJ whole genome shotgun (WGS) entry which is preliminary data.</text>
</comment>
<dbReference type="InterPro" id="IPR012441">
    <property type="entry name" value="DUF1643"/>
</dbReference>
<dbReference type="Pfam" id="PF07799">
    <property type="entry name" value="DUF1643"/>
    <property type="match status" value="1"/>
</dbReference>
<proteinExistence type="predicted"/>
<dbReference type="Proteomes" id="UP000700706">
    <property type="component" value="Unassembled WGS sequence"/>
</dbReference>
<sequence>MAQPDLFTDRGAVFSDCGRYRTLLWRRWDPSLRPANFLLLNPSTADEIKNDPTVERCERRARAMGYGGLIVTNAFALRSTDPKALYAEPDPVGPGNPEAIVEAARAAALVVCGWGRHCDAVRPGWGRALLRMLAEEAGAVPHALAITSDGSPKHPLYVGYAVQPAPVPAPV</sequence>
<evidence type="ECO:0000313" key="1">
    <source>
        <dbReference type="EMBL" id="MBW8728418.1"/>
    </source>
</evidence>
<dbReference type="EMBL" id="JAEKLZ010000405">
    <property type="protein sequence ID" value="MBW8728418.1"/>
    <property type="molecule type" value="Genomic_DNA"/>
</dbReference>
<accession>A0A952FP57</accession>
<gene>
    <name evidence="1" type="ORF">JF625_25160</name>
</gene>
<dbReference type="AlphaFoldDB" id="A0A952FP57"/>